<feature type="region of interest" description="Disordered" evidence="4">
    <location>
        <begin position="867"/>
        <end position="889"/>
    </location>
</feature>
<dbReference type="InterPro" id="IPR011009">
    <property type="entry name" value="Kinase-like_dom_sf"/>
</dbReference>
<dbReference type="PROSITE" id="PS00108">
    <property type="entry name" value="PROTEIN_KINASE_ST"/>
    <property type="match status" value="1"/>
</dbReference>
<keyword evidence="7" id="KW-1185">Reference proteome</keyword>
<accession>A0AAF0ERZ8</accession>
<dbReference type="SMART" id="SM00220">
    <property type="entry name" value="S_TKc"/>
    <property type="match status" value="1"/>
</dbReference>
<evidence type="ECO:0000256" key="2">
    <source>
        <dbReference type="ARBA" id="ARBA00022840"/>
    </source>
</evidence>
<dbReference type="InterPro" id="IPR000719">
    <property type="entry name" value="Prot_kinase_dom"/>
</dbReference>
<dbReference type="InterPro" id="IPR017441">
    <property type="entry name" value="Protein_kinase_ATP_BS"/>
</dbReference>
<feature type="compositionally biased region" description="Polar residues" evidence="4">
    <location>
        <begin position="9"/>
        <end position="30"/>
    </location>
</feature>
<evidence type="ECO:0000256" key="4">
    <source>
        <dbReference type="SAM" id="MobiDB-lite"/>
    </source>
</evidence>
<feature type="region of interest" description="Disordered" evidence="4">
    <location>
        <begin position="536"/>
        <end position="567"/>
    </location>
</feature>
<dbReference type="GO" id="GO:0004674">
    <property type="term" value="F:protein serine/threonine kinase activity"/>
    <property type="evidence" value="ECO:0007669"/>
    <property type="project" value="InterPro"/>
</dbReference>
<feature type="domain" description="Protein kinase" evidence="5">
    <location>
        <begin position="128"/>
        <end position="397"/>
    </location>
</feature>
<dbReference type="PROSITE" id="PS50011">
    <property type="entry name" value="PROTEIN_KINASE_DOM"/>
    <property type="match status" value="1"/>
</dbReference>
<keyword evidence="1 3" id="KW-0547">Nucleotide-binding</keyword>
<evidence type="ECO:0000313" key="7">
    <source>
        <dbReference type="Proteomes" id="UP001219933"/>
    </source>
</evidence>
<dbReference type="EMBL" id="CP119877">
    <property type="protein sequence ID" value="WFD34115.1"/>
    <property type="molecule type" value="Genomic_DNA"/>
</dbReference>
<dbReference type="GO" id="GO:0005524">
    <property type="term" value="F:ATP binding"/>
    <property type="evidence" value="ECO:0007669"/>
    <property type="project" value="UniProtKB-UniRule"/>
</dbReference>
<name>A0AAF0ERZ8_9BASI</name>
<keyword evidence="2 3" id="KW-0067">ATP-binding</keyword>
<feature type="compositionally biased region" description="Polar residues" evidence="4">
    <location>
        <begin position="1247"/>
        <end position="1259"/>
    </location>
</feature>
<dbReference type="InterPro" id="IPR008271">
    <property type="entry name" value="Ser/Thr_kinase_AS"/>
</dbReference>
<dbReference type="GO" id="GO:0010506">
    <property type="term" value="P:regulation of autophagy"/>
    <property type="evidence" value="ECO:0007669"/>
    <property type="project" value="InterPro"/>
</dbReference>
<organism evidence="6 7">
    <name type="scientific">Malassezia cuniculi</name>
    <dbReference type="NCBI Taxonomy" id="948313"/>
    <lineage>
        <taxon>Eukaryota</taxon>
        <taxon>Fungi</taxon>
        <taxon>Dikarya</taxon>
        <taxon>Basidiomycota</taxon>
        <taxon>Ustilaginomycotina</taxon>
        <taxon>Malasseziomycetes</taxon>
        <taxon>Malasseziales</taxon>
        <taxon>Malasseziaceae</taxon>
        <taxon>Malassezia</taxon>
    </lineage>
</organism>
<dbReference type="PROSITE" id="PS00107">
    <property type="entry name" value="PROTEIN_KINASE_ATP"/>
    <property type="match status" value="1"/>
</dbReference>
<feature type="compositionally biased region" description="Low complexity" evidence="4">
    <location>
        <begin position="545"/>
        <end position="561"/>
    </location>
</feature>
<reference evidence="6" key="1">
    <citation type="submission" date="2023-03" db="EMBL/GenBank/DDBJ databases">
        <title>Mating type loci evolution in Malassezia.</title>
        <authorList>
            <person name="Coelho M.A."/>
        </authorList>
    </citation>
    <scope>NUCLEOTIDE SEQUENCE</scope>
    <source>
        <strain evidence="6">CBS 11721</strain>
    </source>
</reference>
<evidence type="ECO:0000259" key="5">
    <source>
        <dbReference type="PROSITE" id="PS50011"/>
    </source>
</evidence>
<evidence type="ECO:0000256" key="3">
    <source>
        <dbReference type="PROSITE-ProRule" id="PRU10141"/>
    </source>
</evidence>
<dbReference type="SUPFAM" id="SSF56112">
    <property type="entry name" value="Protein kinase-like (PK-like)"/>
    <property type="match status" value="1"/>
</dbReference>
<protein>
    <recommendedName>
        <fullName evidence="5">Protein kinase domain-containing protein</fullName>
    </recommendedName>
</protein>
<feature type="region of interest" description="Disordered" evidence="4">
    <location>
        <begin position="1"/>
        <end position="52"/>
    </location>
</feature>
<sequence>MTEPVATQPGASQRPGNGRGSATSGSNSVRKTTKPRTAAEAEKAASVAAARARAAEREREEWEERRGAGSDVVVWYDKHRKDEGFVKSFVWNADYVVPKARDVLARPSVEQKTANMDRLLSWGIGDYTVLPKVLGRGRFSSVFLAEKQGEKVAIKHTPLFPHHDLIATRLLREPTLLAELPPHPNLVAVKETIRTPGHFYLVEEFLEGYVTLESLVTKSDLRNEHGYQVLAPAVADRIFSQLLFALHAIHWPLRVCHRDVKPENILVHPETLQLKLLDFGLATHFSKSRPKLTTCCGSPAFYCPEMVTALTRPLGSVAYWGPEVDAWTCGLTILRCLCGLRYPLGTQHTSPQSMAKHAQQALALVQPHTLRERIALLLEMDSEKRMRNFEDLVQHYLARQKDVSPPVRKTLKSTTFITTEPQHKMPLPLLDPETQPRSSFDGQQVPSPYSELILINYTRLPTTRVLSFIKYCLRSAGILYHILPFTEIHEPIPLLSAGVDSPSGHNASYVLQCVLELPDTQPKSLFQSFMQALGFGENPPPPTAPSSSQSSPNQSKSSTASGPPMQRGDVQTLTFYMYIFFARRPSDNPPLFEPERMDDSVISSESMQDIKPLGPLPTRADTSASLTLDTLPETLERHPSRSRTRGRSRCGRGTRVRVFISDQRATPHVRKALSSGGIVEKSDLEELAALEAQTHARSRSGSIMQDTPTSAHKQRDRTLPPPLRTTLHSDDISVRLDAILRARDTAFASRERHSQDAAQHAQDLNTLVARLYLYVDATVKSTDPAAVQALQEHNFAMLEVLSPMLALVSSFDTARPQLLSDGSMLEVKTTGCLALAILETVARVTSAKEMLLGIQEQIERLCALQDDDDGDEETDLEPENSPGPPGDRHTRKIQELLGLVRLISSVQPEVRTRRIRAVVQPTLELLYPPVFRQVIAPALGQIRERELAEELATQGAMLLCEFVLGVNSRLDTSDSVVGGMLKELLIGGICSMFGSLPHTGGYSDDTSRSPGVFVPADKNVQVSWRITVWNVVRKTLEEIGLDLGVEALGEQSPDMAQNAFLLMTQQIAYESFMAAIKGRVRERLALATANSERLPEPGHWSREIALELLERIAKVTPTSLFPGLMRLDEQQGPHALAVARSSFTSDAYCTMSSWALDALDRSESRAPLGVAIAAPIVRALAVTAANAPELDLRSECFTSLSRLVRDWCTIATATQLLDEMLGADTPLAAGAVSLLRDITGKRLDASAASTENTDSNCTENDPENGPPQEVPLFGFLWQRDIFKLPSLPDTPDTLVPFLAQYTVYITECCSLYYYLYVRDVRGATGARKHYVQVKEQFLDPLGSWTTRWRDQPDAQWVGLIDIGLTRIIDAVGAHSTQ</sequence>
<dbReference type="PANTHER" id="PTHR24348">
    <property type="entry name" value="SERINE/THREONINE-PROTEIN KINASE UNC-51-RELATED"/>
    <property type="match status" value="1"/>
</dbReference>
<dbReference type="Pfam" id="PF00069">
    <property type="entry name" value="Pkinase"/>
    <property type="match status" value="1"/>
</dbReference>
<proteinExistence type="predicted"/>
<feature type="binding site" evidence="3">
    <location>
        <position position="155"/>
    </location>
    <ligand>
        <name>ATP</name>
        <dbReference type="ChEBI" id="CHEBI:30616"/>
    </ligand>
</feature>
<dbReference type="Gene3D" id="1.10.510.10">
    <property type="entry name" value="Transferase(Phosphotransferase) domain 1"/>
    <property type="match status" value="1"/>
</dbReference>
<evidence type="ECO:0000313" key="6">
    <source>
        <dbReference type="EMBL" id="WFD34115.1"/>
    </source>
</evidence>
<dbReference type="PANTHER" id="PTHR24348:SF68">
    <property type="entry name" value="SERINE_THREONINE-PROTEIN KINASE ATG1C"/>
    <property type="match status" value="1"/>
</dbReference>
<evidence type="ECO:0000256" key="1">
    <source>
        <dbReference type="ARBA" id="ARBA00022741"/>
    </source>
</evidence>
<feature type="compositionally biased region" description="Polar residues" evidence="4">
    <location>
        <begin position="699"/>
        <end position="711"/>
    </location>
</feature>
<dbReference type="GO" id="GO:0005737">
    <property type="term" value="C:cytoplasm"/>
    <property type="evidence" value="ECO:0007669"/>
    <property type="project" value="TreeGrafter"/>
</dbReference>
<gene>
    <name evidence="6" type="ORF">MCUN1_000947</name>
</gene>
<feature type="compositionally biased region" description="Acidic residues" evidence="4">
    <location>
        <begin position="867"/>
        <end position="878"/>
    </location>
</feature>
<feature type="region of interest" description="Disordered" evidence="4">
    <location>
        <begin position="693"/>
        <end position="727"/>
    </location>
</feature>
<dbReference type="InterPro" id="IPR045269">
    <property type="entry name" value="Atg1-like"/>
</dbReference>
<dbReference type="Proteomes" id="UP001219933">
    <property type="component" value="Chromosome 1"/>
</dbReference>
<feature type="region of interest" description="Disordered" evidence="4">
    <location>
        <begin position="1245"/>
        <end position="1266"/>
    </location>
</feature>